<keyword evidence="2" id="KW-0812">Transmembrane</keyword>
<dbReference type="InterPro" id="IPR003675">
    <property type="entry name" value="Rce1/LyrA-like_dom"/>
</dbReference>
<feature type="compositionally biased region" description="Basic and acidic residues" evidence="1">
    <location>
        <begin position="30"/>
        <end position="39"/>
    </location>
</feature>
<dbReference type="RefSeq" id="WP_007279929.1">
    <property type="nucleotide sequence ID" value="NZ_ABCK01000018.1"/>
</dbReference>
<dbReference type="eggNOG" id="COG1266">
    <property type="taxonomic scope" value="Bacteria"/>
</dbReference>
<dbReference type="PANTHER" id="PTHR43592:SF15">
    <property type="entry name" value="CAAX AMINO TERMINAL PROTEASE FAMILY PROTEIN"/>
    <property type="match status" value="1"/>
</dbReference>
<dbReference type="STRING" id="313628.LNTAR_24049"/>
<reference evidence="4 5" key="1">
    <citation type="journal article" date="2010" name="J. Bacteriol.">
        <title>Genome sequence of Lentisphaera araneosa HTCC2155T, the type species of the order Lentisphaerales in the phylum Lentisphaerae.</title>
        <authorList>
            <person name="Thrash J.C."/>
            <person name="Cho J.C."/>
            <person name="Vergin K.L."/>
            <person name="Morris R.M."/>
            <person name="Giovannoni S.J."/>
        </authorList>
    </citation>
    <scope>NUCLEOTIDE SEQUENCE [LARGE SCALE GENOMIC DNA]</scope>
    <source>
        <strain evidence="4 5">HTCC2155</strain>
    </source>
</reference>
<dbReference type="Proteomes" id="UP000004947">
    <property type="component" value="Unassembled WGS sequence"/>
</dbReference>
<evidence type="ECO:0000313" key="5">
    <source>
        <dbReference type="Proteomes" id="UP000004947"/>
    </source>
</evidence>
<evidence type="ECO:0000259" key="3">
    <source>
        <dbReference type="Pfam" id="PF02517"/>
    </source>
</evidence>
<feature type="transmembrane region" description="Helical" evidence="2">
    <location>
        <begin position="83"/>
        <end position="105"/>
    </location>
</feature>
<feature type="transmembrane region" description="Helical" evidence="2">
    <location>
        <begin position="201"/>
        <end position="218"/>
    </location>
</feature>
<sequence>MEEQPKEEIDSLENIPRKEFVPNFGNNDAPIKKDDRDMGPKLPQESLDATPLLNSKQLTIWGIIEAFAIILLQQALMVIFTKIFGIGLIVSASYSATVVLLYYIFRTNLMQKAFKIVPKGQSLKDNLILIIQGTLLCLLVALAYDFILKLLDYTPKAQQVEVLLQQKDFTLTAAYFMLVYSAPVWEEIVFRGILQDGLEKSFSPVTSIIATGTIFGLIHFDPDQMIPLILLGCIFGWMYHKSQSIFPCIIAHSFVNTLGAVNLFGGFEK</sequence>
<feature type="domain" description="CAAX prenyl protease 2/Lysostaphin resistance protein A-like" evidence="3">
    <location>
        <begin position="172"/>
        <end position="257"/>
    </location>
</feature>
<evidence type="ECO:0000313" key="4">
    <source>
        <dbReference type="EMBL" id="EDM26239.1"/>
    </source>
</evidence>
<evidence type="ECO:0000256" key="1">
    <source>
        <dbReference type="SAM" id="MobiDB-lite"/>
    </source>
</evidence>
<feature type="transmembrane region" description="Helical" evidence="2">
    <location>
        <begin position="126"/>
        <end position="147"/>
    </location>
</feature>
<feature type="transmembrane region" description="Helical" evidence="2">
    <location>
        <begin position="173"/>
        <end position="194"/>
    </location>
</feature>
<gene>
    <name evidence="4" type="ORF">LNTAR_24049</name>
</gene>
<feature type="region of interest" description="Disordered" evidence="1">
    <location>
        <begin position="1"/>
        <end position="40"/>
    </location>
</feature>
<dbReference type="OrthoDB" id="158986at2"/>
<keyword evidence="2" id="KW-1133">Transmembrane helix</keyword>
<dbReference type="EMBL" id="ABCK01000018">
    <property type="protein sequence ID" value="EDM26239.1"/>
    <property type="molecule type" value="Genomic_DNA"/>
</dbReference>
<dbReference type="GO" id="GO:0004175">
    <property type="term" value="F:endopeptidase activity"/>
    <property type="evidence" value="ECO:0007669"/>
    <property type="project" value="UniProtKB-ARBA"/>
</dbReference>
<comment type="caution">
    <text evidence="4">The sequence shown here is derived from an EMBL/GenBank/DDBJ whole genome shotgun (WGS) entry which is preliminary data.</text>
</comment>
<dbReference type="Pfam" id="PF02517">
    <property type="entry name" value="Rce1-like"/>
    <property type="match status" value="1"/>
</dbReference>
<feature type="transmembrane region" description="Helical" evidence="2">
    <location>
        <begin position="58"/>
        <end position="77"/>
    </location>
</feature>
<organism evidence="4 5">
    <name type="scientific">Lentisphaera araneosa HTCC2155</name>
    <dbReference type="NCBI Taxonomy" id="313628"/>
    <lineage>
        <taxon>Bacteria</taxon>
        <taxon>Pseudomonadati</taxon>
        <taxon>Lentisphaerota</taxon>
        <taxon>Lentisphaeria</taxon>
        <taxon>Lentisphaerales</taxon>
        <taxon>Lentisphaeraceae</taxon>
        <taxon>Lentisphaera</taxon>
    </lineage>
</organism>
<dbReference type="GO" id="GO:0080120">
    <property type="term" value="P:CAAX-box protein maturation"/>
    <property type="evidence" value="ECO:0007669"/>
    <property type="project" value="UniProtKB-ARBA"/>
</dbReference>
<protein>
    <recommendedName>
        <fullName evidence="3">CAAX prenyl protease 2/Lysostaphin resistance protein A-like domain-containing protein</fullName>
    </recommendedName>
</protein>
<feature type="compositionally biased region" description="Basic and acidic residues" evidence="1">
    <location>
        <begin position="1"/>
        <end position="20"/>
    </location>
</feature>
<accession>A6DPZ8</accession>
<evidence type="ECO:0000256" key="2">
    <source>
        <dbReference type="SAM" id="Phobius"/>
    </source>
</evidence>
<proteinExistence type="predicted"/>
<keyword evidence="2" id="KW-0472">Membrane</keyword>
<keyword evidence="5" id="KW-1185">Reference proteome</keyword>
<dbReference type="PANTHER" id="PTHR43592">
    <property type="entry name" value="CAAX AMINO TERMINAL PROTEASE"/>
    <property type="match status" value="1"/>
</dbReference>
<dbReference type="AlphaFoldDB" id="A6DPZ8"/>
<name>A6DPZ8_9BACT</name>